<keyword evidence="3" id="KW-0812">Transmembrane</keyword>
<reference evidence="5 6" key="1">
    <citation type="submission" date="2022-10" db="EMBL/GenBank/DDBJ databases">
        <title>Characterization of Pseudomonas capsici strains from pepper and tomato in Georgia.</title>
        <authorList>
            <person name="Zhao M."/>
            <person name="Dutta B."/>
        </authorList>
    </citation>
    <scope>NUCLEOTIDE SEQUENCE [LARGE SCALE GENOMIC DNA]</scope>
    <source>
        <strain evidence="5 6">Pc20-5</strain>
    </source>
</reference>
<evidence type="ECO:0000313" key="6">
    <source>
        <dbReference type="Proteomes" id="UP001207294"/>
    </source>
</evidence>
<organism evidence="5 6">
    <name type="scientific">Pseudomonas capsici</name>
    <dbReference type="NCBI Taxonomy" id="2810614"/>
    <lineage>
        <taxon>Bacteria</taxon>
        <taxon>Pseudomonadati</taxon>
        <taxon>Pseudomonadota</taxon>
        <taxon>Gammaproteobacteria</taxon>
        <taxon>Pseudomonadales</taxon>
        <taxon>Pseudomonadaceae</taxon>
        <taxon>Pseudomonas</taxon>
    </lineage>
</organism>
<dbReference type="InterPro" id="IPR051158">
    <property type="entry name" value="Metallophosphoesterase_sf"/>
</dbReference>
<comment type="caution">
    <text evidence="5">The sequence shown here is derived from an EMBL/GenBank/DDBJ whole genome shotgun (WGS) entry which is preliminary data.</text>
</comment>
<evidence type="ECO:0000313" key="5">
    <source>
        <dbReference type="EMBL" id="MCV4375695.1"/>
    </source>
</evidence>
<evidence type="ECO:0000256" key="2">
    <source>
        <dbReference type="ARBA" id="ARBA00022801"/>
    </source>
</evidence>
<dbReference type="SUPFAM" id="SSF56300">
    <property type="entry name" value="Metallo-dependent phosphatases"/>
    <property type="match status" value="1"/>
</dbReference>
<keyword evidence="3" id="KW-1133">Transmembrane helix</keyword>
<name>A0ABT3BS63_9PSED</name>
<keyword evidence="3" id="KW-0472">Membrane</keyword>
<proteinExistence type="predicted"/>
<keyword evidence="6" id="KW-1185">Reference proteome</keyword>
<dbReference type="PROSITE" id="PS51257">
    <property type="entry name" value="PROKAR_LIPOPROTEIN"/>
    <property type="match status" value="1"/>
</dbReference>
<feature type="transmembrane region" description="Helical" evidence="3">
    <location>
        <begin position="114"/>
        <end position="134"/>
    </location>
</feature>
<evidence type="ECO:0000256" key="1">
    <source>
        <dbReference type="ARBA" id="ARBA00022723"/>
    </source>
</evidence>
<feature type="transmembrane region" description="Helical" evidence="3">
    <location>
        <begin position="12"/>
        <end position="28"/>
    </location>
</feature>
<feature type="transmembrane region" description="Helical" evidence="3">
    <location>
        <begin position="35"/>
        <end position="53"/>
    </location>
</feature>
<feature type="domain" description="Calcineurin-like phosphoesterase" evidence="4">
    <location>
        <begin position="156"/>
        <end position="323"/>
    </location>
</feature>
<dbReference type="PANTHER" id="PTHR31302:SF31">
    <property type="entry name" value="PHOSPHODIESTERASE YAEI"/>
    <property type="match status" value="1"/>
</dbReference>
<dbReference type="Pfam" id="PF00149">
    <property type="entry name" value="Metallophos"/>
    <property type="match status" value="1"/>
</dbReference>
<dbReference type="Proteomes" id="UP001207294">
    <property type="component" value="Unassembled WGS sequence"/>
</dbReference>
<sequence>MHFYFKVEAVFHTFLTVACLYVLVRCVYPLKISTFARLLIAIGVLIVSKYHYWSLLIYGDMWSPELPFGVVLVLGWLFCAFVLLTVFTVIGDVAGLALTVSGRRPVFRRIAPRWRAGSVLLALALAAVGVQQAIKVPDVRRVELAIDNLPPEFNGFRFVQLSDLHISRLFPESWARAVVDRTNELSADLVLISGDLIDGYTDARRSDVTPLADLQARYGVIGIPGNHEYYFDYSAWAPVFKGMGIKMLENQHVVLQQGNAALTIAGITDDVAPKYGFAGPDLARALAGAPASAPTILLSHRPEAAMENADAGIDVQLSGHTHGGMILGFDQIVARANEGYVSRGYDVGRMKLYVSNGTGLWMGFPVRLGVPSEITEFVLRPAN</sequence>
<gene>
    <name evidence="5" type="ORF">OH718_03695</name>
</gene>
<keyword evidence="1" id="KW-0479">Metal-binding</keyword>
<protein>
    <submittedName>
        <fullName evidence="5">Metallophosphoesterase</fullName>
    </submittedName>
</protein>
<evidence type="ECO:0000256" key="3">
    <source>
        <dbReference type="SAM" id="Phobius"/>
    </source>
</evidence>
<dbReference type="PANTHER" id="PTHR31302">
    <property type="entry name" value="TRANSMEMBRANE PROTEIN WITH METALLOPHOSPHOESTERASE DOMAIN-RELATED"/>
    <property type="match status" value="1"/>
</dbReference>
<accession>A0ABT3BS63</accession>
<dbReference type="Gene3D" id="3.60.21.10">
    <property type="match status" value="1"/>
</dbReference>
<dbReference type="GeneID" id="93560572"/>
<evidence type="ECO:0000259" key="4">
    <source>
        <dbReference type="Pfam" id="PF00149"/>
    </source>
</evidence>
<keyword evidence="2" id="KW-0378">Hydrolase</keyword>
<dbReference type="CDD" id="cd07385">
    <property type="entry name" value="MPP_YkuE_C"/>
    <property type="match status" value="1"/>
</dbReference>
<dbReference type="EMBL" id="JAOXML010000002">
    <property type="protein sequence ID" value="MCV4375695.1"/>
    <property type="molecule type" value="Genomic_DNA"/>
</dbReference>
<feature type="transmembrane region" description="Helical" evidence="3">
    <location>
        <begin position="73"/>
        <end position="102"/>
    </location>
</feature>
<dbReference type="RefSeq" id="WP_263942935.1">
    <property type="nucleotide sequence ID" value="NZ_JAFGZD010000003.1"/>
</dbReference>
<dbReference type="InterPro" id="IPR029052">
    <property type="entry name" value="Metallo-depent_PP-like"/>
</dbReference>
<dbReference type="InterPro" id="IPR004843">
    <property type="entry name" value="Calcineurin-like_PHP"/>
</dbReference>